<dbReference type="InterPro" id="IPR025351">
    <property type="entry name" value="Pvc16_N"/>
</dbReference>
<dbReference type="Pfam" id="PF14065">
    <property type="entry name" value="Pvc16_N"/>
    <property type="match status" value="1"/>
</dbReference>
<dbReference type="AlphaFoldDB" id="A0A369XPT4"/>
<dbReference type="InterPro" id="IPR013784">
    <property type="entry name" value="Carb-bd-like_fold"/>
</dbReference>
<dbReference type="GO" id="GO:0030246">
    <property type="term" value="F:carbohydrate binding"/>
    <property type="evidence" value="ECO:0007669"/>
    <property type="project" value="InterPro"/>
</dbReference>
<protein>
    <submittedName>
        <fullName evidence="2">DUF4255 domain-containing protein</fullName>
    </submittedName>
</protein>
<dbReference type="EMBL" id="QPGA01000002">
    <property type="protein sequence ID" value="RDE52133.1"/>
    <property type="molecule type" value="Genomic_DNA"/>
</dbReference>
<name>A0A369XPT4_9PROT</name>
<proteinExistence type="predicted"/>
<dbReference type="Gene3D" id="2.60.40.1120">
    <property type="entry name" value="Carboxypeptidase-like, regulatory domain"/>
    <property type="match status" value="1"/>
</dbReference>
<sequence length="284" mass="30686">MIRDLSLTLRALLRDPSLASVVPELAAAQIVFDRPSEQFSPAQTTIDMFLYDIRENIEMRSSEPLLERQNGQAVIHPPPLRVACSYLITAWPVGGAELPLQEHRLLSQTLQVLSLYPMLPAASLQGSLVGQQPPLPMLTAQADGLKDPADFWAAIGNKLRPAITITATLAMDRFAPITAPLVITEQVVLGERTSATEEDLNPATRQNLLRFGGTVTDATDLPVANARVTLLDSGFETRTDAAGRYTLTVPEPGIFDLTVQAGASARSIRITVPATAGSHYDVQL</sequence>
<dbReference type="Pfam" id="PF13620">
    <property type="entry name" value="CarboxypepD_reg"/>
    <property type="match status" value="1"/>
</dbReference>
<comment type="caution">
    <text evidence="2">The sequence shown here is derived from an EMBL/GenBank/DDBJ whole genome shotgun (WGS) entry which is preliminary data.</text>
</comment>
<dbReference type="Proteomes" id="UP000253831">
    <property type="component" value="Unassembled WGS sequence"/>
</dbReference>
<feature type="domain" description="Pvc16 N-terminal" evidence="1">
    <location>
        <begin position="7"/>
        <end position="183"/>
    </location>
</feature>
<dbReference type="SUPFAM" id="SSF49452">
    <property type="entry name" value="Starch-binding domain-like"/>
    <property type="match status" value="1"/>
</dbReference>
<reference evidence="2 3" key="1">
    <citation type="submission" date="2018-05" db="EMBL/GenBank/DDBJ databases">
        <title>Integrated omic analyses show evidence that a Ca. Accumulibacter phosphatis strain performs denitrification under micro-aerobic conditions.</title>
        <authorList>
            <person name="Camejo P.Y."/>
            <person name="Katherine M.D."/>
            <person name="Daniel N.R."/>
        </authorList>
    </citation>
    <scope>NUCLEOTIDE SEQUENCE [LARGE SCALE GENOMIC DNA]</scope>
    <source>
        <strain evidence="2">UW-LDO-IC</strain>
    </source>
</reference>
<evidence type="ECO:0000313" key="3">
    <source>
        <dbReference type="Proteomes" id="UP000253831"/>
    </source>
</evidence>
<evidence type="ECO:0000259" key="1">
    <source>
        <dbReference type="Pfam" id="PF14065"/>
    </source>
</evidence>
<organism evidence="2 3">
    <name type="scientific">Candidatus Accumulibacter meliphilus</name>
    <dbReference type="NCBI Taxonomy" id="2211374"/>
    <lineage>
        <taxon>Bacteria</taxon>
        <taxon>Pseudomonadati</taxon>
        <taxon>Pseudomonadota</taxon>
        <taxon>Betaproteobacteria</taxon>
        <taxon>Candidatus Accumulibacter</taxon>
    </lineage>
</organism>
<accession>A0A369XPT4</accession>
<gene>
    <name evidence="2" type="ORF">DVS81_02570</name>
</gene>
<evidence type="ECO:0000313" key="2">
    <source>
        <dbReference type="EMBL" id="RDE52133.1"/>
    </source>
</evidence>